<feature type="domain" description="FMN-binding" evidence="8">
    <location>
        <begin position="85"/>
        <end position="168"/>
    </location>
</feature>
<evidence type="ECO:0000256" key="1">
    <source>
        <dbReference type="ARBA" id="ARBA00022448"/>
    </source>
</evidence>
<evidence type="ECO:0000313" key="10">
    <source>
        <dbReference type="Proteomes" id="UP001375370"/>
    </source>
</evidence>
<evidence type="ECO:0000256" key="5">
    <source>
        <dbReference type="ARBA" id="ARBA00023004"/>
    </source>
</evidence>
<evidence type="ECO:0000259" key="8">
    <source>
        <dbReference type="SMART" id="SM00900"/>
    </source>
</evidence>
<keyword evidence="6" id="KW-0411">Iron-sulfur</keyword>
<reference evidence="9 10" key="1">
    <citation type="submission" date="2024-03" db="EMBL/GenBank/DDBJ databases">
        <title>A Dehalogenimonas Isolated from Estuarine Sediments Dihaloeliminates Chlorinated Alkanes.</title>
        <authorList>
            <person name="Yang Y."/>
            <person name="Wang H."/>
        </authorList>
    </citation>
    <scope>NUCLEOTIDE SEQUENCE [LARGE SCALE GENOMIC DNA]</scope>
    <source>
        <strain evidence="9 10">W</strain>
    </source>
</reference>
<evidence type="ECO:0000256" key="6">
    <source>
        <dbReference type="ARBA" id="ARBA00023014"/>
    </source>
</evidence>
<keyword evidence="2" id="KW-0004">4Fe-4S</keyword>
<dbReference type="Pfam" id="PF12801">
    <property type="entry name" value="Fer4_5"/>
    <property type="match status" value="2"/>
</dbReference>
<keyword evidence="7" id="KW-0812">Transmembrane</keyword>
<sequence length="397" mass="44322">MVKNAFWQLHGKKVLVIGVILSLIGAWTYGEINLSTDVEQYFPEVMPEATTFELIASAPSENQYLYSASADGTQVGFITTGQGQGYGGPMLIEVAWGMDGTILNVLVPEHQETEAWYGRLAENEHFIQYIGRTFSEPFTLGEDIDKVSGATRSSTGVAQGVYNSRLLLAEHLGQPYVGPKVPIKFGSPEILLLVGLGLVMLFRLVPALRKLRWTRGVMLAFGFIIFGIALSGMLSLINFILFPIGYAPSPITNLYLYLIVFGIIGLALIFGKNFWCFWICPYCAVQETAHFIGGSKARPVTRRQLMLRNTRYIILWVVVLMVLIFRQPQLAVFEPWNTLFSLEGSVIQWLLVAVTIGIAMFIHDFWCHYLCPVGATMDIVLKIRAWFAGAFGRLTSR</sequence>
<proteinExistence type="predicted"/>
<keyword evidence="7" id="KW-0472">Membrane</keyword>
<dbReference type="PANTHER" id="PTHR30176">
    <property type="entry name" value="FERREDOXIN-TYPE PROTEIN NAPH"/>
    <property type="match status" value="1"/>
</dbReference>
<evidence type="ECO:0000256" key="2">
    <source>
        <dbReference type="ARBA" id="ARBA00022485"/>
    </source>
</evidence>
<evidence type="ECO:0000313" key="9">
    <source>
        <dbReference type="EMBL" id="WWX26026.1"/>
    </source>
</evidence>
<evidence type="ECO:0000256" key="7">
    <source>
        <dbReference type="SAM" id="Phobius"/>
    </source>
</evidence>
<protein>
    <submittedName>
        <fullName evidence="9">4Fe-4S binding protein</fullName>
    </submittedName>
</protein>
<dbReference type="InterPro" id="IPR007329">
    <property type="entry name" value="FMN-bd"/>
</dbReference>
<keyword evidence="4" id="KW-0249">Electron transport</keyword>
<keyword evidence="5" id="KW-0408">Iron</keyword>
<dbReference type="InterPro" id="IPR051684">
    <property type="entry name" value="Electron_Trans/Redox"/>
</dbReference>
<gene>
    <name evidence="9" type="ORF">V8247_03420</name>
</gene>
<accession>A0ABZ2JA81</accession>
<dbReference type="Proteomes" id="UP001375370">
    <property type="component" value="Chromosome"/>
</dbReference>
<evidence type="ECO:0000256" key="4">
    <source>
        <dbReference type="ARBA" id="ARBA00022982"/>
    </source>
</evidence>
<keyword evidence="1" id="KW-0813">Transport</keyword>
<dbReference type="PANTHER" id="PTHR30176:SF3">
    <property type="entry name" value="FERREDOXIN-TYPE PROTEIN NAPH"/>
    <property type="match status" value="1"/>
</dbReference>
<evidence type="ECO:0000256" key="3">
    <source>
        <dbReference type="ARBA" id="ARBA00022723"/>
    </source>
</evidence>
<keyword evidence="7" id="KW-1133">Transmembrane helix</keyword>
<dbReference type="RefSeq" id="WP_338738778.1">
    <property type="nucleotide sequence ID" value="NZ_CP146612.1"/>
</dbReference>
<feature type="transmembrane region" description="Helical" evidence="7">
    <location>
        <begin position="309"/>
        <end position="326"/>
    </location>
</feature>
<feature type="transmembrane region" description="Helical" evidence="7">
    <location>
        <begin position="254"/>
        <end position="271"/>
    </location>
</feature>
<feature type="transmembrane region" description="Helical" evidence="7">
    <location>
        <begin position="346"/>
        <end position="367"/>
    </location>
</feature>
<dbReference type="InterPro" id="IPR017896">
    <property type="entry name" value="4Fe4S_Fe-S-bd"/>
</dbReference>
<keyword evidence="3" id="KW-0479">Metal-binding</keyword>
<organism evidence="9 10">
    <name type="scientific">Candidatus Dehalogenimonas loeffleri</name>
    <dbReference type="NCBI Taxonomy" id="3127115"/>
    <lineage>
        <taxon>Bacteria</taxon>
        <taxon>Bacillati</taxon>
        <taxon>Chloroflexota</taxon>
        <taxon>Dehalococcoidia</taxon>
        <taxon>Dehalococcoidales</taxon>
        <taxon>Dehalococcoidaceae</taxon>
        <taxon>Dehalogenimonas</taxon>
    </lineage>
</organism>
<feature type="transmembrane region" description="Helical" evidence="7">
    <location>
        <begin position="217"/>
        <end position="242"/>
    </location>
</feature>
<name>A0ABZ2JA81_9CHLR</name>
<feature type="transmembrane region" description="Helical" evidence="7">
    <location>
        <begin position="185"/>
        <end position="205"/>
    </location>
</feature>
<dbReference type="EMBL" id="CP146612">
    <property type="protein sequence ID" value="WWX26026.1"/>
    <property type="molecule type" value="Genomic_DNA"/>
</dbReference>
<keyword evidence="10" id="KW-1185">Reference proteome</keyword>
<dbReference type="SMART" id="SM00900">
    <property type="entry name" value="FMN_bind"/>
    <property type="match status" value="1"/>
</dbReference>
<dbReference type="Pfam" id="PF04205">
    <property type="entry name" value="FMN_bind"/>
    <property type="match status" value="1"/>
</dbReference>